<evidence type="ECO:0000256" key="1">
    <source>
        <dbReference type="ARBA" id="ARBA00004651"/>
    </source>
</evidence>
<gene>
    <name evidence="10" type="ORF">C1I64_06740</name>
</gene>
<dbReference type="KEGG" id="rfs:C1I64_06740"/>
<dbReference type="InterPro" id="IPR035906">
    <property type="entry name" value="MetI-like_sf"/>
</dbReference>
<feature type="transmembrane region" description="Helical" evidence="7">
    <location>
        <begin position="35"/>
        <end position="55"/>
    </location>
</feature>
<feature type="transmembrane region" description="Helical" evidence="7">
    <location>
        <begin position="133"/>
        <end position="155"/>
    </location>
</feature>
<name>A0A3Q9UXQ4_9MICO</name>
<reference evidence="10 11" key="1">
    <citation type="submission" date="2018-03" db="EMBL/GenBank/DDBJ databases">
        <title>Bacteriophage NCPPB3778 and a type I-E CRISPR drive the evolution of the US Biological Select Agent, Rathayibacter toxicus.</title>
        <authorList>
            <person name="Davis E.W.II."/>
            <person name="Tabima J.F."/>
            <person name="Weisberg A.J."/>
            <person name="Dantas Lopes L."/>
            <person name="Wiseman M.S."/>
            <person name="Wiseman M.S."/>
            <person name="Pupko T."/>
            <person name="Belcher M.S."/>
            <person name="Sechler A.J."/>
            <person name="Tancos M.A."/>
            <person name="Schroeder B.K."/>
            <person name="Murray T.D."/>
            <person name="Luster D.G."/>
            <person name="Schneider W.L."/>
            <person name="Rogers E."/>
            <person name="Andreote F.D."/>
            <person name="Grunwald N.J."/>
            <person name="Putnam M.L."/>
            <person name="Chang J.H."/>
        </authorList>
    </citation>
    <scope>NUCLEOTIDE SEQUENCE [LARGE SCALE GENOMIC DNA]</scope>
    <source>
        <strain evidence="10 11">DSM 15932</strain>
    </source>
</reference>
<dbReference type="EMBL" id="CP028137">
    <property type="protein sequence ID" value="AZZ51772.1"/>
    <property type="molecule type" value="Genomic_DNA"/>
</dbReference>
<feature type="region of interest" description="Disordered" evidence="8">
    <location>
        <begin position="1"/>
        <end position="26"/>
    </location>
</feature>
<comment type="similarity">
    <text evidence="7">Belongs to the binding-protein-dependent transport system permease family.</text>
</comment>
<dbReference type="InterPro" id="IPR000515">
    <property type="entry name" value="MetI-like"/>
</dbReference>
<proteinExistence type="inferred from homology"/>
<feature type="transmembrane region" description="Helical" evidence="7">
    <location>
        <begin position="238"/>
        <end position="258"/>
    </location>
</feature>
<keyword evidence="6 7" id="KW-0472">Membrane</keyword>
<evidence type="ECO:0000313" key="11">
    <source>
        <dbReference type="Proteomes" id="UP000285317"/>
    </source>
</evidence>
<dbReference type="AlphaFoldDB" id="A0A3Q9UXQ4"/>
<evidence type="ECO:0000259" key="9">
    <source>
        <dbReference type="PROSITE" id="PS50928"/>
    </source>
</evidence>
<evidence type="ECO:0000256" key="3">
    <source>
        <dbReference type="ARBA" id="ARBA00022475"/>
    </source>
</evidence>
<evidence type="ECO:0000256" key="4">
    <source>
        <dbReference type="ARBA" id="ARBA00022692"/>
    </source>
</evidence>
<dbReference type="PANTHER" id="PTHR43744:SF12">
    <property type="entry name" value="ABC TRANSPORTER PERMEASE PROTEIN MG189-RELATED"/>
    <property type="match status" value="1"/>
</dbReference>
<evidence type="ECO:0000256" key="5">
    <source>
        <dbReference type="ARBA" id="ARBA00022989"/>
    </source>
</evidence>
<dbReference type="PROSITE" id="PS50928">
    <property type="entry name" value="ABC_TM1"/>
    <property type="match status" value="1"/>
</dbReference>
<evidence type="ECO:0000256" key="6">
    <source>
        <dbReference type="ARBA" id="ARBA00023136"/>
    </source>
</evidence>
<sequence>MSTTAVRPPATTPPEPSLHAKPPRRREGWRSRVRGVPFHVTGIVLAFLFLFPLLWSVLNSFKTPGEASAAPPTLWPQEWSTANYDELVQNGEGLGQYVGNSLIVATVSVVLTMVIATLGGYGFARFRFRGKNLVFLAVIAVLMVPHATLVLPLYFMFARAGMQDSLVAVGLVLTVFQLPFSIFLMRNSFEAIPVELEEAARVDGASSIAVFLRVSLPLVLPGVVTVALFAFLVSWNEFFIPLLLLNDGSTFTLSVMLVNIRTGAYGSIDWGLLQAGTTVAILPCLVLYLLLQRFYIGGLTEGALRG</sequence>
<dbReference type="Pfam" id="PF00528">
    <property type="entry name" value="BPD_transp_1"/>
    <property type="match status" value="1"/>
</dbReference>
<dbReference type="PANTHER" id="PTHR43744">
    <property type="entry name" value="ABC TRANSPORTER PERMEASE PROTEIN MG189-RELATED-RELATED"/>
    <property type="match status" value="1"/>
</dbReference>
<dbReference type="SUPFAM" id="SSF161098">
    <property type="entry name" value="MetI-like"/>
    <property type="match status" value="1"/>
</dbReference>
<dbReference type="GO" id="GO:0005886">
    <property type="term" value="C:plasma membrane"/>
    <property type="evidence" value="ECO:0007669"/>
    <property type="project" value="UniProtKB-SubCell"/>
</dbReference>
<feature type="transmembrane region" description="Helical" evidence="7">
    <location>
        <begin position="167"/>
        <end position="189"/>
    </location>
</feature>
<evidence type="ECO:0000256" key="7">
    <source>
        <dbReference type="RuleBase" id="RU363032"/>
    </source>
</evidence>
<dbReference type="RefSeq" id="WP_123737057.1">
    <property type="nucleotide sequence ID" value="NZ_CP028137.1"/>
</dbReference>
<evidence type="ECO:0000256" key="2">
    <source>
        <dbReference type="ARBA" id="ARBA00022448"/>
    </source>
</evidence>
<feature type="domain" description="ABC transmembrane type-1" evidence="9">
    <location>
        <begin position="98"/>
        <end position="291"/>
    </location>
</feature>
<keyword evidence="3" id="KW-1003">Cell membrane</keyword>
<feature type="transmembrane region" description="Helical" evidence="7">
    <location>
        <begin position="210"/>
        <end position="232"/>
    </location>
</feature>
<feature type="transmembrane region" description="Helical" evidence="7">
    <location>
        <begin position="102"/>
        <end position="121"/>
    </location>
</feature>
<keyword evidence="5 7" id="KW-1133">Transmembrane helix</keyword>
<comment type="subcellular location">
    <subcellularLocation>
        <location evidence="1 7">Cell membrane</location>
        <topology evidence="1 7">Multi-pass membrane protein</topology>
    </subcellularLocation>
</comment>
<dbReference type="Gene3D" id="1.10.3720.10">
    <property type="entry name" value="MetI-like"/>
    <property type="match status" value="1"/>
</dbReference>
<evidence type="ECO:0000313" key="10">
    <source>
        <dbReference type="EMBL" id="AZZ51772.1"/>
    </source>
</evidence>
<organism evidence="10 11">
    <name type="scientific">Rathayibacter festucae DSM 15932</name>
    <dbReference type="NCBI Taxonomy" id="1328866"/>
    <lineage>
        <taxon>Bacteria</taxon>
        <taxon>Bacillati</taxon>
        <taxon>Actinomycetota</taxon>
        <taxon>Actinomycetes</taxon>
        <taxon>Micrococcales</taxon>
        <taxon>Microbacteriaceae</taxon>
        <taxon>Rathayibacter</taxon>
    </lineage>
</organism>
<keyword evidence="2 7" id="KW-0813">Transport</keyword>
<dbReference type="CDD" id="cd06261">
    <property type="entry name" value="TM_PBP2"/>
    <property type="match status" value="1"/>
</dbReference>
<protein>
    <submittedName>
        <fullName evidence="10">Carbohydrate ABC transporter permease</fullName>
    </submittedName>
</protein>
<dbReference type="Proteomes" id="UP000285317">
    <property type="component" value="Chromosome"/>
</dbReference>
<feature type="transmembrane region" description="Helical" evidence="7">
    <location>
        <begin position="270"/>
        <end position="291"/>
    </location>
</feature>
<evidence type="ECO:0000256" key="8">
    <source>
        <dbReference type="SAM" id="MobiDB-lite"/>
    </source>
</evidence>
<dbReference type="GO" id="GO:0055085">
    <property type="term" value="P:transmembrane transport"/>
    <property type="evidence" value="ECO:0007669"/>
    <property type="project" value="InterPro"/>
</dbReference>
<keyword evidence="4 7" id="KW-0812">Transmembrane</keyword>
<accession>A0A3Q9UXQ4</accession>